<evidence type="ECO:0000313" key="2">
    <source>
        <dbReference type="WBParaSite" id="nRc.2.0.1.t35546-RA"/>
    </source>
</evidence>
<dbReference type="AlphaFoldDB" id="A0A915KBS4"/>
<proteinExistence type="predicted"/>
<evidence type="ECO:0000313" key="1">
    <source>
        <dbReference type="Proteomes" id="UP000887565"/>
    </source>
</evidence>
<name>A0A915KBS4_ROMCU</name>
<dbReference type="WBParaSite" id="nRc.2.0.1.t35546-RA">
    <property type="protein sequence ID" value="nRc.2.0.1.t35546-RA"/>
    <property type="gene ID" value="nRc.2.0.1.g35546"/>
</dbReference>
<dbReference type="Proteomes" id="UP000887565">
    <property type="component" value="Unplaced"/>
</dbReference>
<sequence length="169" mass="18981">MLVRSLQLRMYSEDSNEICGLISRSLDFGVKELMVTLKISILTVCIDTSTGHSALVAPQTIPCLNLEIDNVEPNFATYDLWSVCELMCYEKYLIWLITSQLTKERFPGRNSNMGQVTVHSKARGQMIHVTPIVPPKSYTCSRIIKGQLEDHSAAIVHHNAQSYPKNIIG</sequence>
<protein>
    <submittedName>
        <fullName evidence="2">Uncharacterized protein</fullName>
    </submittedName>
</protein>
<keyword evidence="1" id="KW-1185">Reference proteome</keyword>
<organism evidence="1 2">
    <name type="scientific">Romanomermis culicivorax</name>
    <name type="common">Nematode worm</name>
    <dbReference type="NCBI Taxonomy" id="13658"/>
    <lineage>
        <taxon>Eukaryota</taxon>
        <taxon>Metazoa</taxon>
        <taxon>Ecdysozoa</taxon>
        <taxon>Nematoda</taxon>
        <taxon>Enoplea</taxon>
        <taxon>Dorylaimia</taxon>
        <taxon>Mermithida</taxon>
        <taxon>Mermithoidea</taxon>
        <taxon>Mermithidae</taxon>
        <taxon>Romanomermis</taxon>
    </lineage>
</organism>
<reference evidence="2" key="1">
    <citation type="submission" date="2022-11" db="UniProtKB">
        <authorList>
            <consortium name="WormBaseParasite"/>
        </authorList>
    </citation>
    <scope>IDENTIFICATION</scope>
</reference>
<accession>A0A915KBS4</accession>